<protein>
    <submittedName>
        <fullName evidence="1">Uncharacterized protein</fullName>
    </submittedName>
</protein>
<comment type="caution">
    <text evidence="1">The sequence shown here is derived from an EMBL/GenBank/DDBJ whole genome shotgun (WGS) entry which is preliminary data.</text>
</comment>
<dbReference type="Proteomes" id="UP001497535">
    <property type="component" value="Unassembled WGS sequence"/>
</dbReference>
<name>A0ACB0Y6V3_MELEN</name>
<organism evidence="1 2">
    <name type="scientific">Meloidogyne enterolobii</name>
    <name type="common">Root-knot nematode worm</name>
    <name type="synonym">Meloidogyne mayaguensis</name>
    <dbReference type="NCBI Taxonomy" id="390850"/>
    <lineage>
        <taxon>Eukaryota</taxon>
        <taxon>Metazoa</taxon>
        <taxon>Ecdysozoa</taxon>
        <taxon>Nematoda</taxon>
        <taxon>Chromadorea</taxon>
        <taxon>Rhabditida</taxon>
        <taxon>Tylenchina</taxon>
        <taxon>Tylenchomorpha</taxon>
        <taxon>Tylenchoidea</taxon>
        <taxon>Meloidogynidae</taxon>
        <taxon>Meloidogyninae</taxon>
        <taxon>Meloidogyne</taxon>
    </lineage>
</organism>
<accession>A0ACB0Y6V3</accession>
<evidence type="ECO:0000313" key="2">
    <source>
        <dbReference type="Proteomes" id="UP001497535"/>
    </source>
</evidence>
<reference evidence="1" key="1">
    <citation type="submission" date="2023-11" db="EMBL/GenBank/DDBJ databases">
        <authorList>
            <person name="Poullet M."/>
        </authorList>
    </citation>
    <scope>NUCLEOTIDE SEQUENCE</scope>
    <source>
        <strain evidence="1">E1834</strain>
    </source>
</reference>
<proteinExistence type="predicted"/>
<keyword evidence="2" id="KW-1185">Reference proteome</keyword>
<dbReference type="EMBL" id="CAVMJV010000007">
    <property type="protein sequence ID" value="CAK5033435.1"/>
    <property type="molecule type" value="Genomic_DNA"/>
</dbReference>
<sequence>MSVFGLIIAGRMVQTDFTALKEMEYMIEIQDAESINHLVIFLTGLSPLPVNYGGSSQLYFLLLKFIKELIFLLVYMSWTPIDGGERQWNYLGFISNEKPSALFKIGQLTRHTQQQNPQNFSFNASNMSTNIFNNSAVHSALIGVKVEPMIEILRRNENEETSTNEQLSSLALFPEKMLRNFVNFMHSFAVSFPKPNTTQYEEYVPAKSVTEWYTNFKRRLEANPNFWKTLP</sequence>
<evidence type="ECO:0000313" key="1">
    <source>
        <dbReference type="EMBL" id="CAK5033435.1"/>
    </source>
</evidence>
<gene>
    <name evidence="1" type="ORF">MENTE1834_LOCUS8117</name>
</gene>